<feature type="signal peptide" evidence="2">
    <location>
        <begin position="1"/>
        <end position="21"/>
    </location>
</feature>
<accession>A0A1J1HX93</accession>
<dbReference type="STRING" id="568069.A0A1J1HX93"/>
<comment type="similarity">
    <text evidence="1">Belongs to the phosphatidylethanolamine-binding protein family.</text>
</comment>
<dbReference type="PROSITE" id="PS01220">
    <property type="entry name" value="PBP"/>
    <property type="match status" value="1"/>
</dbReference>
<dbReference type="InterPro" id="IPR008914">
    <property type="entry name" value="PEBP"/>
</dbReference>
<dbReference type="Pfam" id="PF01161">
    <property type="entry name" value="PBP"/>
    <property type="match status" value="1"/>
</dbReference>
<protein>
    <submittedName>
        <fullName evidence="3">CLUMA_CG006196, isoform A</fullName>
    </submittedName>
</protein>
<evidence type="ECO:0000256" key="2">
    <source>
        <dbReference type="SAM" id="SignalP"/>
    </source>
</evidence>
<dbReference type="AlphaFoldDB" id="A0A1J1HX93"/>
<dbReference type="OrthoDB" id="2506647at2759"/>
<dbReference type="Gene3D" id="3.90.280.10">
    <property type="entry name" value="PEBP-like"/>
    <property type="match status" value="1"/>
</dbReference>
<keyword evidence="2" id="KW-0732">Signal</keyword>
<dbReference type="PANTHER" id="PTHR11362:SF82">
    <property type="entry name" value="PHOSPHATIDYLETHANOLAMINE-BINDING PROTEIN 4"/>
    <property type="match status" value="1"/>
</dbReference>
<gene>
    <name evidence="3" type="ORF">CLUMA_CG006196</name>
</gene>
<dbReference type="InterPro" id="IPR036610">
    <property type="entry name" value="PEBP-like_sf"/>
</dbReference>
<proteinExistence type="inferred from homology"/>
<evidence type="ECO:0000256" key="1">
    <source>
        <dbReference type="ARBA" id="ARBA00007091"/>
    </source>
</evidence>
<name>A0A1J1HX93_9DIPT</name>
<organism evidence="3 4">
    <name type="scientific">Clunio marinus</name>
    <dbReference type="NCBI Taxonomy" id="568069"/>
    <lineage>
        <taxon>Eukaryota</taxon>
        <taxon>Metazoa</taxon>
        <taxon>Ecdysozoa</taxon>
        <taxon>Arthropoda</taxon>
        <taxon>Hexapoda</taxon>
        <taxon>Insecta</taxon>
        <taxon>Pterygota</taxon>
        <taxon>Neoptera</taxon>
        <taxon>Endopterygota</taxon>
        <taxon>Diptera</taxon>
        <taxon>Nematocera</taxon>
        <taxon>Chironomoidea</taxon>
        <taxon>Chironomidae</taxon>
        <taxon>Clunio</taxon>
    </lineage>
</organism>
<dbReference type="InterPro" id="IPR001858">
    <property type="entry name" value="Phosphatidylethanolamine-bd_CS"/>
</dbReference>
<dbReference type="PANTHER" id="PTHR11362">
    <property type="entry name" value="PHOSPHATIDYLETHANOLAMINE-BINDING PROTEIN"/>
    <property type="match status" value="1"/>
</dbReference>
<keyword evidence="4" id="KW-1185">Reference proteome</keyword>
<feature type="chain" id="PRO_5012543184" evidence="2">
    <location>
        <begin position="22"/>
        <end position="206"/>
    </location>
</feature>
<evidence type="ECO:0000313" key="4">
    <source>
        <dbReference type="Proteomes" id="UP000183832"/>
    </source>
</evidence>
<reference evidence="3 4" key="1">
    <citation type="submission" date="2015-04" db="EMBL/GenBank/DDBJ databases">
        <authorList>
            <person name="Syromyatnikov M.Y."/>
            <person name="Popov V.N."/>
        </authorList>
    </citation>
    <scope>NUCLEOTIDE SEQUENCE [LARGE SCALE GENOMIC DNA]</scope>
</reference>
<dbReference type="EMBL" id="CVRI01000034">
    <property type="protein sequence ID" value="CRK92645.1"/>
    <property type="molecule type" value="Genomic_DNA"/>
</dbReference>
<dbReference type="InterPro" id="IPR035810">
    <property type="entry name" value="PEBP_euk"/>
</dbReference>
<evidence type="ECO:0000313" key="3">
    <source>
        <dbReference type="EMBL" id="CRK92645.1"/>
    </source>
</evidence>
<dbReference type="CDD" id="cd00866">
    <property type="entry name" value="PEBP_euk"/>
    <property type="match status" value="1"/>
</dbReference>
<sequence length="206" mass="23459">MLRHLLLVLTIICFTIHNVDTTVVKEIFEHEEIFKDVIGEATTINLLNISYPSGVKVNLGNILTPTEVKDEPTIEFKGDEGAFYALLMTDPDAPSRMEPTAREFRHWLKVNIPSNDLNNGETIVQFAESGPPMHTGLHRYIFLLFKQIQGKSSFNLPFIPSRTIRGRISTSTKNLKESMNLELVAGNFFLAEYDEYVNNIHEQFSE</sequence>
<dbReference type="SUPFAM" id="SSF49777">
    <property type="entry name" value="PEBP-like"/>
    <property type="match status" value="1"/>
</dbReference>
<dbReference type="Proteomes" id="UP000183832">
    <property type="component" value="Unassembled WGS sequence"/>
</dbReference>